<feature type="transmembrane region" description="Helical" evidence="1">
    <location>
        <begin position="46"/>
        <end position="66"/>
    </location>
</feature>
<evidence type="ECO:0000256" key="1">
    <source>
        <dbReference type="SAM" id="Phobius"/>
    </source>
</evidence>
<feature type="transmembrane region" description="Helical" evidence="1">
    <location>
        <begin position="14"/>
        <end position="34"/>
    </location>
</feature>
<reference evidence="2 3" key="1">
    <citation type="submission" date="2020-08" db="EMBL/GenBank/DDBJ databases">
        <title>Sequencing the genomes of 1000 actinobacteria strains.</title>
        <authorList>
            <person name="Klenk H.-P."/>
        </authorList>
    </citation>
    <scope>NUCLEOTIDE SEQUENCE [LARGE SCALE GENOMIC DNA]</scope>
    <source>
        <strain evidence="2 3">DSM 105369</strain>
    </source>
</reference>
<evidence type="ECO:0000313" key="2">
    <source>
        <dbReference type="EMBL" id="MBB2890990.1"/>
    </source>
</evidence>
<dbReference type="AlphaFoldDB" id="A0A839MZU9"/>
<name>A0A839MZU9_9MICO</name>
<keyword evidence="1" id="KW-1133">Transmembrane helix</keyword>
<keyword evidence="1" id="KW-0472">Membrane</keyword>
<evidence type="ECO:0000313" key="3">
    <source>
        <dbReference type="Proteomes" id="UP000559182"/>
    </source>
</evidence>
<accession>A0A839MZU9</accession>
<feature type="transmembrane region" description="Helical" evidence="1">
    <location>
        <begin position="102"/>
        <end position="122"/>
    </location>
</feature>
<dbReference type="RefSeq" id="WP_183319314.1">
    <property type="nucleotide sequence ID" value="NZ_JACHVQ010000001.1"/>
</dbReference>
<sequence length="160" mass="16320">MSESAHLPSGIRSAVPFTVIAAVGIVLGGAVSAASAPNANYTASWAVAYLVLVVGIAQLALGVAQALLAPEPPSSRTIAAQVLTYNLANVAVLVGTLVGRTVIVDLGGVLMLVSLVLFMWASRGARTTNTWLLYGFRVVVAILVVTTPIGLIISAVRGQA</sequence>
<keyword evidence="1" id="KW-0812">Transmembrane</keyword>
<organism evidence="2 3">
    <name type="scientific">Flexivirga oryzae</name>
    <dbReference type="NCBI Taxonomy" id="1794944"/>
    <lineage>
        <taxon>Bacteria</taxon>
        <taxon>Bacillati</taxon>
        <taxon>Actinomycetota</taxon>
        <taxon>Actinomycetes</taxon>
        <taxon>Micrococcales</taxon>
        <taxon>Dermacoccaceae</taxon>
        <taxon>Flexivirga</taxon>
    </lineage>
</organism>
<comment type="caution">
    <text evidence="2">The sequence shown here is derived from an EMBL/GenBank/DDBJ whole genome shotgun (WGS) entry which is preliminary data.</text>
</comment>
<feature type="transmembrane region" description="Helical" evidence="1">
    <location>
        <begin position="78"/>
        <end position="95"/>
    </location>
</feature>
<keyword evidence="3" id="KW-1185">Reference proteome</keyword>
<proteinExistence type="predicted"/>
<gene>
    <name evidence="2" type="ORF">FHU39_000974</name>
</gene>
<feature type="transmembrane region" description="Helical" evidence="1">
    <location>
        <begin position="134"/>
        <end position="156"/>
    </location>
</feature>
<dbReference type="Proteomes" id="UP000559182">
    <property type="component" value="Unassembled WGS sequence"/>
</dbReference>
<dbReference type="EMBL" id="JACHVQ010000001">
    <property type="protein sequence ID" value="MBB2890990.1"/>
    <property type="molecule type" value="Genomic_DNA"/>
</dbReference>
<protein>
    <submittedName>
        <fullName evidence="2">Heme/copper-type cytochrome/quinol oxidase subunit 4</fullName>
    </submittedName>
</protein>